<gene>
    <name evidence="2" type="ORF">EI555_005485</name>
</gene>
<evidence type="ECO:0000313" key="3">
    <source>
        <dbReference type="Proteomes" id="UP000308365"/>
    </source>
</evidence>
<proteinExistence type="predicted"/>
<comment type="caution">
    <text evidence="2">The sequence shown here is derived from an EMBL/GenBank/DDBJ whole genome shotgun (WGS) entry which is preliminary data.</text>
</comment>
<evidence type="ECO:0000313" key="2">
    <source>
        <dbReference type="EMBL" id="TKC33769.1"/>
    </source>
</evidence>
<accession>A0A4U1ECF8</accession>
<dbReference type="EMBL" id="RWIC01002347">
    <property type="protein sequence ID" value="TKC33769.1"/>
    <property type="molecule type" value="Genomic_DNA"/>
</dbReference>
<dbReference type="AlphaFoldDB" id="A0A4U1ECF8"/>
<protein>
    <submittedName>
        <fullName evidence="2">Uncharacterized protein</fullName>
    </submittedName>
</protein>
<evidence type="ECO:0000256" key="1">
    <source>
        <dbReference type="SAM" id="MobiDB-lite"/>
    </source>
</evidence>
<organism evidence="2 3">
    <name type="scientific">Monodon monoceros</name>
    <name type="common">Narwhal</name>
    <name type="synonym">Ceratodon monodon</name>
    <dbReference type="NCBI Taxonomy" id="40151"/>
    <lineage>
        <taxon>Eukaryota</taxon>
        <taxon>Metazoa</taxon>
        <taxon>Chordata</taxon>
        <taxon>Craniata</taxon>
        <taxon>Vertebrata</taxon>
        <taxon>Euteleostomi</taxon>
        <taxon>Mammalia</taxon>
        <taxon>Eutheria</taxon>
        <taxon>Laurasiatheria</taxon>
        <taxon>Artiodactyla</taxon>
        <taxon>Whippomorpha</taxon>
        <taxon>Cetacea</taxon>
        <taxon>Odontoceti</taxon>
        <taxon>Monodontidae</taxon>
        <taxon>Monodon</taxon>
    </lineage>
</organism>
<feature type="compositionally biased region" description="Low complexity" evidence="1">
    <location>
        <begin position="64"/>
        <end position="75"/>
    </location>
</feature>
<name>A0A4U1ECF8_MONMO</name>
<dbReference type="Proteomes" id="UP000308365">
    <property type="component" value="Unassembled WGS sequence"/>
</dbReference>
<feature type="region of interest" description="Disordered" evidence="1">
    <location>
        <begin position="49"/>
        <end position="84"/>
    </location>
</feature>
<reference evidence="3" key="1">
    <citation type="journal article" date="2019" name="IScience">
        <title>Narwhal Genome Reveals Long-Term Low Genetic Diversity despite Current Large Abundance Size.</title>
        <authorList>
            <person name="Westbury M.V."/>
            <person name="Petersen B."/>
            <person name="Garde E."/>
            <person name="Heide-Jorgensen M.P."/>
            <person name="Lorenzen E.D."/>
        </authorList>
    </citation>
    <scope>NUCLEOTIDE SEQUENCE [LARGE SCALE GENOMIC DNA]</scope>
</reference>
<sequence length="84" mass="8728">MSGSRQSSQERLVCHCLPGRSSGRLAAQAGGERPIRHLLWWEGPEEATPGVTGVTLPSRDATCPPGRSGRRGAPPQTLAVVGGA</sequence>